<dbReference type="WBParaSite" id="PSAMB.scaffold1457size31242.g13216.t1">
    <property type="protein sequence ID" value="PSAMB.scaffold1457size31242.g13216.t1"/>
    <property type="gene ID" value="PSAMB.scaffold1457size31242.g13216"/>
</dbReference>
<keyword evidence="1" id="KW-1185">Reference proteome</keyword>
<accession>A0A914V2S1</accession>
<sequence length="146" mass="15979">MFRFSHQRASTAVIAAIVSHHKAPIDKDSGRESSRYFFDLTCGLSILLQLPGSNSDILLNGALTSTTEPERLVACAAGAAEFDDDVRAAPRRSLSKDRRLPLPNGAYHQLSTAVRLARSLHRVGWRRRAAVPTSRAAPKRLLVAHV</sequence>
<evidence type="ECO:0000313" key="1">
    <source>
        <dbReference type="Proteomes" id="UP000887566"/>
    </source>
</evidence>
<proteinExistence type="predicted"/>
<protein>
    <submittedName>
        <fullName evidence="2">Uncharacterized protein</fullName>
    </submittedName>
</protein>
<organism evidence="1 2">
    <name type="scientific">Plectus sambesii</name>
    <dbReference type="NCBI Taxonomy" id="2011161"/>
    <lineage>
        <taxon>Eukaryota</taxon>
        <taxon>Metazoa</taxon>
        <taxon>Ecdysozoa</taxon>
        <taxon>Nematoda</taxon>
        <taxon>Chromadorea</taxon>
        <taxon>Plectida</taxon>
        <taxon>Plectina</taxon>
        <taxon>Plectoidea</taxon>
        <taxon>Plectidae</taxon>
        <taxon>Plectus</taxon>
    </lineage>
</organism>
<name>A0A914V2S1_9BILA</name>
<evidence type="ECO:0000313" key="2">
    <source>
        <dbReference type="WBParaSite" id="PSAMB.scaffold1457size31242.g13216.t1"/>
    </source>
</evidence>
<dbReference type="AlphaFoldDB" id="A0A914V2S1"/>
<dbReference type="Proteomes" id="UP000887566">
    <property type="component" value="Unplaced"/>
</dbReference>
<reference evidence="2" key="1">
    <citation type="submission" date="2022-11" db="UniProtKB">
        <authorList>
            <consortium name="WormBaseParasite"/>
        </authorList>
    </citation>
    <scope>IDENTIFICATION</scope>
</reference>